<evidence type="ECO:0000256" key="1">
    <source>
        <dbReference type="SAM" id="Coils"/>
    </source>
</evidence>
<evidence type="ECO:0000313" key="2">
    <source>
        <dbReference type="EMBL" id="KAK8968285.1"/>
    </source>
</evidence>
<accession>A0ABR2MXT7</accession>
<proteinExistence type="predicted"/>
<keyword evidence="3" id="KW-1185">Reference proteome</keyword>
<dbReference type="PANTHER" id="PTHR36799:SF2">
    <property type="entry name" value="PROTEIN CHLORORESPIRATORY REDUCTION 42, CHLOROPLASTIC"/>
    <property type="match status" value="1"/>
</dbReference>
<dbReference type="Proteomes" id="UP001412067">
    <property type="component" value="Unassembled WGS sequence"/>
</dbReference>
<keyword evidence="1" id="KW-0175">Coiled coil</keyword>
<gene>
    <name evidence="2" type="ORF">KSP40_PGU013530</name>
</gene>
<evidence type="ECO:0000313" key="3">
    <source>
        <dbReference type="Proteomes" id="UP001412067"/>
    </source>
</evidence>
<dbReference type="EMBL" id="JBBWWR010000004">
    <property type="protein sequence ID" value="KAK8968285.1"/>
    <property type="molecule type" value="Genomic_DNA"/>
</dbReference>
<feature type="coiled-coil region" evidence="1">
    <location>
        <begin position="164"/>
        <end position="205"/>
    </location>
</feature>
<dbReference type="InterPro" id="IPR021495">
    <property type="entry name" value="CRR42-like"/>
</dbReference>
<dbReference type="Pfam" id="PF11347">
    <property type="entry name" value="CRR42-like"/>
    <property type="match status" value="1"/>
</dbReference>
<protein>
    <submittedName>
        <fullName evidence="2">Uncharacterized protein</fullName>
    </submittedName>
</protein>
<name>A0ABR2MXT7_9ASPA</name>
<sequence>MSFQSFSPFPHYGIYVQDSMSSFLGPLQMTLWWGRTLALAPGSNLKELSHVSRRERSRQALDRRFSAQLSPSESQGLRIVSRKPKDVWAVRLAICTYLIDGKHFRPLDLDHRAAWPCIGKEPIAFGSSSIARGQQQAPAVQRAMCQGSSQLRDDLRRLDASAALAAARAQLAVTNAELAAARARLVESTALLERERARSEDLRRRLA</sequence>
<reference evidence="2 3" key="1">
    <citation type="journal article" date="2022" name="Nat. Plants">
        <title>Genomes of leafy and leafless Platanthera orchids illuminate the evolution of mycoheterotrophy.</title>
        <authorList>
            <person name="Li M.H."/>
            <person name="Liu K.W."/>
            <person name="Li Z."/>
            <person name="Lu H.C."/>
            <person name="Ye Q.L."/>
            <person name="Zhang D."/>
            <person name="Wang J.Y."/>
            <person name="Li Y.F."/>
            <person name="Zhong Z.M."/>
            <person name="Liu X."/>
            <person name="Yu X."/>
            <person name="Liu D.K."/>
            <person name="Tu X.D."/>
            <person name="Liu B."/>
            <person name="Hao Y."/>
            <person name="Liao X.Y."/>
            <person name="Jiang Y.T."/>
            <person name="Sun W.H."/>
            <person name="Chen J."/>
            <person name="Chen Y.Q."/>
            <person name="Ai Y."/>
            <person name="Zhai J.W."/>
            <person name="Wu S.S."/>
            <person name="Zhou Z."/>
            <person name="Hsiao Y.Y."/>
            <person name="Wu W.L."/>
            <person name="Chen Y.Y."/>
            <person name="Lin Y.F."/>
            <person name="Hsu J.L."/>
            <person name="Li C.Y."/>
            <person name="Wang Z.W."/>
            <person name="Zhao X."/>
            <person name="Zhong W.Y."/>
            <person name="Ma X.K."/>
            <person name="Ma L."/>
            <person name="Huang J."/>
            <person name="Chen G.Z."/>
            <person name="Huang M.Z."/>
            <person name="Huang L."/>
            <person name="Peng D.H."/>
            <person name="Luo Y.B."/>
            <person name="Zou S.Q."/>
            <person name="Chen S.P."/>
            <person name="Lan S."/>
            <person name="Tsai W.C."/>
            <person name="Van de Peer Y."/>
            <person name="Liu Z.J."/>
        </authorList>
    </citation>
    <scope>NUCLEOTIDE SEQUENCE [LARGE SCALE GENOMIC DNA]</scope>
    <source>
        <strain evidence="2">Lor288</strain>
    </source>
</reference>
<dbReference type="PANTHER" id="PTHR36799">
    <property type="match status" value="1"/>
</dbReference>
<organism evidence="2 3">
    <name type="scientific">Platanthera guangdongensis</name>
    <dbReference type="NCBI Taxonomy" id="2320717"/>
    <lineage>
        <taxon>Eukaryota</taxon>
        <taxon>Viridiplantae</taxon>
        <taxon>Streptophyta</taxon>
        <taxon>Embryophyta</taxon>
        <taxon>Tracheophyta</taxon>
        <taxon>Spermatophyta</taxon>
        <taxon>Magnoliopsida</taxon>
        <taxon>Liliopsida</taxon>
        <taxon>Asparagales</taxon>
        <taxon>Orchidaceae</taxon>
        <taxon>Orchidoideae</taxon>
        <taxon>Orchideae</taxon>
        <taxon>Orchidinae</taxon>
        <taxon>Platanthera</taxon>
    </lineage>
</organism>
<comment type="caution">
    <text evidence="2">The sequence shown here is derived from an EMBL/GenBank/DDBJ whole genome shotgun (WGS) entry which is preliminary data.</text>
</comment>